<feature type="compositionally biased region" description="Polar residues" evidence="1">
    <location>
        <begin position="718"/>
        <end position="729"/>
    </location>
</feature>
<name>A0A2R5GRW7_9STRA</name>
<feature type="transmembrane region" description="Helical" evidence="2">
    <location>
        <begin position="252"/>
        <end position="270"/>
    </location>
</feature>
<dbReference type="Proteomes" id="UP000241890">
    <property type="component" value="Unassembled WGS sequence"/>
</dbReference>
<keyword evidence="4" id="KW-1185">Reference proteome</keyword>
<evidence type="ECO:0000256" key="1">
    <source>
        <dbReference type="SAM" id="MobiDB-lite"/>
    </source>
</evidence>
<reference evidence="3 4" key="1">
    <citation type="submission" date="2017-12" db="EMBL/GenBank/DDBJ databases">
        <title>Sequencing, de novo assembly and annotation of complete genome of a new Thraustochytrid species, strain FCC1311.</title>
        <authorList>
            <person name="Sedici K."/>
            <person name="Godart F."/>
            <person name="Aiese Cigliano R."/>
            <person name="Sanseverino W."/>
            <person name="Barakat M."/>
            <person name="Ortet P."/>
            <person name="Marechal E."/>
            <person name="Cagnac O."/>
            <person name="Amato A."/>
        </authorList>
    </citation>
    <scope>NUCLEOTIDE SEQUENCE [LARGE SCALE GENOMIC DNA]</scope>
</reference>
<accession>A0A2R5GRW7</accession>
<comment type="caution">
    <text evidence="3">The sequence shown here is derived from an EMBL/GenBank/DDBJ whole genome shotgun (WGS) entry which is preliminary data.</text>
</comment>
<protein>
    <submittedName>
        <fullName evidence="3">Uncharacterized protein</fullName>
    </submittedName>
</protein>
<sequence>MSRTRYHKVDNFAHEVEEKLLEQGKHVRNYGRLNRWYMDALARGKLEDGDPHVVLDRPRPWRLQNFLRNLAPHASYGEISHRNYTLRVMNAGIEDALGRGKSSDQLEELLSPWKQNEHSYWENFQFHKELIGTSLINLLPDRSFALYVYAKDAVGDDAPVFYMELEVGRSIDRHVMVWELDQVMVKSATVAQPHEASEASEYASAYQKLYFYLNWEEKKPRYIIRVVVSDLPKVAHKSWDAWLGEMHKSSHVDAFVAISILILSSYYGVFGVGKPWVAQECGIGDYQGSGEGDSSSVALIAGIVVAGIASEEWLSPFAIILGAISRFYANESLTLRVHYRASISLSVKRVIITLLATASELGPYVSSTLGIDYAFRDRYAELNAGRDSSETYLAPICGSDMVLIIGAIFNVMGLMQSAYAGVYDGFSHSDFPAVPSIRPVVYVAKEAQHFKQILGDCRAVEEYCSVFRPILHWQQGVNKRFLGDAIDLAAPGSPPSFLSYCLATPATSRIAVRYAVYGGLFRFWLLPLAFVEQMLAAFGGIFILLLDLPVVLVLTFSLGLKTLGIPRSATKGINTFALKLYLPADYVLALLEAYNERVADWLDMQTMECRGRSTARLYRLPLIQAVRTGRTSNHAWKFGDYLPDSSYYRCSDMVVVNPRSCKLAIINAGNLFYNRHKLLWTTVGGTRYENPCLACGDNSVSHRSSLEGQQDPEEALHVSQTQVSPKLSM</sequence>
<keyword evidence="2" id="KW-0812">Transmembrane</keyword>
<evidence type="ECO:0000256" key="2">
    <source>
        <dbReference type="SAM" id="Phobius"/>
    </source>
</evidence>
<dbReference type="InParanoid" id="A0A2R5GRW7"/>
<feature type="transmembrane region" description="Helical" evidence="2">
    <location>
        <begin position="514"/>
        <end position="531"/>
    </location>
</feature>
<evidence type="ECO:0000313" key="3">
    <source>
        <dbReference type="EMBL" id="GBG33049.1"/>
    </source>
</evidence>
<dbReference type="EMBL" id="BEYU01000141">
    <property type="protein sequence ID" value="GBG33049.1"/>
    <property type="molecule type" value="Genomic_DNA"/>
</dbReference>
<proteinExistence type="predicted"/>
<feature type="region of interest" description="Disordered" evidence="1">
    <location>
        <begin position="703"/>
        <end position="729"/>
    </location>
</feature>
<dbReference type="AlphaFoldDB" id="A0A2R5GRW7"/>
<keyword evidence="2" id="KW-0472">Membrane</keyword>
<evidence type="ECO:0000313" key="4">
    <source>
        <dbReference type="Proteomes" id="UP000241890"/>
    </source>
</evidence>
<gene>
    <name evidence="3" type="ORF">FCC1311_092732</name>
</gene>
<organism evidence="3 4">
    <name type="scientific">Hondaea fermentalgiana</name>
    <dbReference type="NCBI Taxonomy" id="2315210"/>
    <lineage>
        <taxon>Eukaryota</taxon>
        <taxon>Sar</taxon>
        <taxon>Stramenopiles</taxon>
        <taxon>Bigyra</taxon>
        <taxon>Labyrinthulomycetes</taxon>
        <taxon>Thraustochytrida</taxon>
        <taxon>Thraustochytriidae</taxon>
        <taxon>Hondaea</taxon>
    </lineage>
</organism>
<feature type="transmembrane region" description="Helical" evidence="2">
    <location>
        <begin position="537"/>
        <end position="560"/>
    </location>
</feature>
<keyword evidence="2" id="KW-1133">Transmembrane helix</keyword>